<comment type="caution">
    <text evidence="1">The sequence shown here is derived from an EMBL/GenBank/DDBJ whole genome shotgun (WGS) entry which is preliminary data.</text>
</comment>
<protein>
    <submittedName>
        <fullName evidence="1">Uncharacterized protein</fullName>
    </submittedName>
</protein>
<gene>
    <name evidence="1" type="ORF">MONAX_5E032152</name>
</gene>
<accession>A0A5E4AJN6</accession>
<dbReference type="EMBL" id="CABDUW010000084">
    <property type="protein sequence ID" value="VTJ57653.1"/>
    <property type="molecule type" value="Genomic_DNA"/>
</dbReference>
<dbReference type="AlphaFoldDB" id="A0A5E4AJN6"/>
<feature type="non-terminal residue" evidence="1">
    <location>
        <position position="55"/>
    </location>
</feature>
<organism evidence="1">
    <name type="scientific">Marmota monax</name>
    <name type="common">Woodchuck</name>
    <dbReference type="NCBI Taxonomy" id="9995"/>
    <lineage>
        <taxon>Eukaryota</taxon>
        <taxon>Metazoa</taxon>
        <taxon>Chordata</taxon>
        <taxon>Craniata</taxon>
        <taxon>Vertebrata</taxon>
        <taxon>Euteleostomi</taxon>
        <taxon>Mammalia</taxon>
        <taxon>Eutheria</taxon>
        <taxon>Euarchontoglires</taxon>
        <taxon>Glires</taxon>
        <taxon>Rodentia</taxon>
        <taxon>Sciuromorpha</taxon>
        <taxon>Sciuridae</taxon>
        <taxon>Xerinae</taxon>
        <taxon>Marmotini</taxon>
        <taxon>Marmota</taxon>
    </lineage>
</organism>
<name>A0A5E4AJN6_MARMO</name>
<feature type="non-terminal residue" evidence="1">
    <location>
        <position position="1"/>
    </location>
</feature>
<reference evidence="1" key="1">
    <citation type="submission" date="2019-04" db="EMBL/GenBank/DDBJ databases">
        <authorList>
            <person name="Alioto T."/>
            <person name="Alioto T."/>
        </authorList>
    </citation>
    <scope>NUCLEOTIDE SEQUENCE [LARGE SCALE GENOMIC DNA]</scope>
</reference>
<evidence type="ECO:0000313" key="1">
    <source>
        <dbReference type="EMBL" id="VTJ57653.1"/>
    </source>
</evidence>
<sequence length="55" mass="6241">EIEKIWSSPNQINCESLSRNLSSTLESFRSNLENATDQNCTCQPPLETVQQHMST</sequence>
<proteinExistence type="predicted"/>